<comment type="function">
    <text evidence="2">Membrane-anchoring subunit of succinate dehydrogenase (SDH).</text>
</comment>
<keyword evidence="10" id="KW-0408">Iron</keyword>
<evidence type="ECO:0000256" key="5">
    <source>
        <dbReference type="ARBA" id="ARBA00020076"/>
    </source>
</evidence>
<evidence type="ECO:0000256" key="6">
    <source>
        <dbReference type="ARBA" id="ARBA00022617"/>
    </source>
</evidence>
<evidence type="ECO:0000256" key="10">
    <source>
        <dbReference type="ARBA" id="ARBA00023004"/>
    </source>
</evidence>
<evidence type="ECO:0000256" key="13">
    <source>
        <dbReference type="SAM" id="Phobius"/>
    </source>
</evidence>
<evidence type="ECO:0000256" key="8">
    <source>
        <dbReference type="ARBA" id="ARBA00022723"/>
    </source>
</evidence>
<evidence type="ECO:0000313" key="14">
    <source>
        <dbReference type="EMBL" id="MFC0677705.1"/>
    </source>
</evidence>
<dbReference type="PIRSF" id="PIRSF000178">
    <property type="entry name" value="SDH_cyt_b560"/>
    <property type="match status" value="1"/>
</dbReference>
<dbReference type="InterPro" id="IPR000701">
    <property type="entry name" value="SuccDH_FuR_B_TM-su"/>
</dbReference>
<name>A0ABV6RL46_9GAMM</name>
<evidence type="ECO:0000256" key="2">
    <source>
        <dbReference type="ARBA" id="ARBA00004050"/>
    </source>
</evidence>
<dbReference type="NCBIfam" id="TIGR02970">
    <property type="entry name" value="succ_dehyd_cytB"/>
    <property type="match status" value="1"/>
</dbReference>
<dbReference type="PANTHER" id="PTHR10978:SF5">
    <property type="entry name" value="SUCCINATE DEHYDROGENASE CYTOCHROME B560 SUBUNIT, MITOCHONDRIAL"/>
    <property type="match status" value="1"/>
</dbReference>
<dbReference type="InterPro" id="IPR034804">
    <property type="entry name" value="SQR/QFR_C/D"/>
</dbReference>
<comment type="caution">
    <text evidence="14">The sequence shown here is derived from an EMBL/GenBank/DDBJ whole genome shotgun (WGS) entry which is preliminary data.</text>
</comment>
<keyword evidence="8" id="KW-0479">Metal-binding</keyword>
<evidence type="ECO:0000256" key="1">
    <source>
        <dbReference type="ARBA" id="ARBA00001971"/>
    </source>
</evidence>
<protein>
    <recommendedName>
        <fullName evidence="5">Succinate dehydrogenase cytochrome b556 subunit</fullName>
    </recommendedName>
</protein>
<dbReference type="RefSeq" id="WP_386666578.1">
    <property type="nucleotide sequence ID" value="NZ_JBHLTG010000001.1"/>
</dbReference>
<dbReference type="InterPro" id="IPR014314">
    <property type="entry name" value="Succ_DH_cytb556"/>
</dbReference>
<evidence type="ECO:0000256" key="3">
    <source>
        <dbReference type="ARBA" id="ARBA00004370"/>
    </source>
</evidence>
<evidence type="ECO:0000256" key="7">
    <source>
        <dbReference type="ARBA" id="ARBA00022692"/>
    </source>
</evidence>
<feature type="transmembrane region" description="Helical" evidence="13">
    <location>
        <begin position="21"/>
        <end position="46"/>
    </location>
</feature>
<evidence type="ECO:0000313" key="15">
    <source>
        <dbReference type="Proteomes" id="UP001589896"/>
    </source>
</evidence>
<dbReference type="SUPFAM" id="SSF81343">
    <property type="entry name" value="Fumarate reductase respiratory complex transmembrane subunits"/>
    <property type="match status" value="1"/>
</dbReference>
<dbReference type="Gene3D" id="1.20.1300.10">
    <property type="entry name" value="Fumarate reductase/succinate dehydrogenase, transmembrane subunit"/>
    <property type="match status" value="1"/>
</dbReference>
<evidence type="ECO:0000256" key="4">
    <source>
        <dbReference type="ARBA" id="ARBA00007244"/>
    </source>
</evidence>
<comment type="subunit">
    <text evidence="12">Part of an enzyme complex containing four subunits: a flavoprotein, an iron-sulfur protein, plus two membrane-anchoring proteins, SdhC and SdhD. The complex can form homotrimers.</text>
</comment>
<sequence>MANRPRPLSPHLQVYRWQVQMVVSIINRVTGFVIGLGSLLIAYGLVALAYGPERWDDFMSVVGSPVGFIILFGSTWALAFHLLGGLRHLAQDTGYGMEKISIIRGSWATIIGSLLLTALVWIVAMLQEGGA</sequence>
<keyword evidence="9 13" id="KW-1133">Transmembrane helix</keyword>
<comment type="cofactor">
    <cofactor evidence="1">
        <name>heme</name>
        <dbReference type="ChEBI" id="CHEBI:30413"/>
    </cofactor>
</comment>
<dbReference type="CDD" id="cd03499">
    <property type="entry name" value="SQR_TypeC_SdhC"/>
    <property type="match status" value="1"/>
</dbReference>
<gene>
    <name evidence="14" type="primary">sdhC</name>
    <name evidence="14" type="ORF">ACFFGH_07595</name>
</gene>
<dbReference type="Proteomes" id="UP001589896">
    <property type="component" value="Unassembled WGS sequence"/>
</dbReference>
<dbReference type="Pfam" id="PF01127">
    <property type="entry name" value="Sdh_cyt"/>
    <property type="match status" value="1"/>
</dbReference>
<comment type="subcellular location">
    <subcellularLocation>
        <location evidence="3">Membrane</location>
    </subcellularLocation>
</comment>
<feature type="transmembrane region" description="Helical" evidence="13">
    <location>
        <begin position="107"/>
        <end position="126"/>
    </location>
</feature>
<dbReference type="EMBL" id="JBHLTG010000001">
    <property type="protein sequence ID" value="MFC0677705.1"/>
    <property type="molecule type" value="Genomic_DNA"/>
</dbReference>
<keyword evidence="15" id="KW-1185">Reference proteome</keyword>
<evidence type="ECO:0000256" key="11">
    <source>
        <dbReference type="ARBA" id="ARBA00023136"/>
    </source>
</evidence>
<keyword evidence="11 13" id="KW-0472">Membrane</keyword>
<dbReference type="PANTHER" id="PTHR10978">
    <property type="entry name" value="SUCCINATE DEHYDROGENASE CYTOCHROME B560 SUBUNIT"/>
    <property type="match status" value="1"/>
</dbReference>
<evidence type="ECO:0000256" key="12">
    <source>
        <dbReference type="ARBA" id="ARBA00025912"/>
    </source>
</evidence>
<feature type="transmembrane region" description="Helical" evidence="13">
    <location>
        <begin position="66"/>
        <end position="86"/>
    </location>
</feature>
<accession>A0ABV6RL46</accession>
<proteinExistence type="inferred from homology"/>
<comment type="similarity">
    <text evidence="4">Belongs to the cytochrome b560 family.</text>
</comment>
<reference evidence="14 15" key="1">
    <citation type="submission" date="2024-09" db="EMBL/GenBank/DDBJ databases">
        <authorList>
            <person name="Sun Q."/>
            <person name="Mori K."/>
        </authorList>
    </citation>
    <scope>NUCLEOTIDE SEQUENCE [LARGE SCALE GENOMIC DNA]</scope>
    <source>
        <strain evidence="14 15">KCTC 23076</strain>
    </source>
</reference>
<keyword evidence="7 13" id="KW-0812">Transmembrane</keyword>
<organism evidence="14 15">
    <name type="scientific">Lysobacter korlensis</name>
    <dbReference type="NCBI Taxonomy" id="553636"/>
    <lineage>
        <taxon>Bacteria</taxon>
        <taxon>Pseudomonadati</taxon>
        <taxon>Pseudomonadota</taxon>
        <taxon>Gammaproteobacteria</taxon>
        <taxon>Lysobacterales</taxon>
        <taxon>Lysobacteraceae</taxon>
        <taxon>Lysobacter</taxon>
    </lineage>
</organism>
<evidence type="ECO:0000256" key="9">
    <source>
        <dbReference type="ARBA" id="ARBA00022989"/>
    </source>
</evidence>
<keyword evidence="6" id="KW-0349">Heme</keyword>